<evidence type="ECO:0000313" key="3">
    <source>
        <dbReference type="Proteomes" id="UP000249417"/>
    </source>
</evidence>
<comment type="caution">
    <text evidence="2">The sequence shown here is derived from an EMBL/GenBank/DDBJ whole genome shotgun (WGS) entry which is preliminary data.</text>
</comment>
<reference evidence="2 3" key="1">
    <citation type="submission" date="2017-08" db="EMBL/GenBank/DDBJ databases">
        <title>Infants hospitalized years apart are colonized by the same room-sourced microbial strains.</title>
        <authorList>
            <person name="Brooks B."/>
            <person name="Olm M.R."/>
            <person name="Firek B.A."/>
            <person name="Baker R."/>
            <person name="Thomas B.C."/>
            <person name="Morowitz M.J."/>
            <person name="Banfield J.F."/>
        </authorList>
    </citation>
    <scope>NUCLEOTIDE SEQUENCE [LARGE SCALE GENOMIC DNA]</scope>
    <source>
        <strain evidence="2">S2_005_002_R2_29</strain>
    </source>
</reference>
<dbReference type="InterPro" id="IPR011856">
    <property type="entry name" value="tRNA_endonuc-like_dom_sf"/>
</dbReference>
<dbReference type="GO" id="GO:0003677">
    <property type="term" value="F:DNA binding"/>
    <property type="evidence" value="ECO:0007669"/>
    <property type="project" value="InterPro"/>
</dbReference>
<name>A0A2W5MZG9_9BACT</name>
<proteinExistence type="predicted"/>
<evidence type="ECO:0000259" key="1">
    <source>
        <dbReference type="Pfam" id="PF04471"/>
    </source>
</evidence>
<dbReference type="GO" id="GO:0009307">
    <property type="term" value="P:DNA restriction-modification system"/>
    <property type="evidence" value="ECO:0007669"/>
    <property type="project" value="InterPro"/>
</dbReference>
<gene>
    <name evidence="2" type="ORF">DI551_07085</name>
</gene>
<dbReference type="InterPro" id="IPR011335">
    <property type="entry name" value="Restrct_endonuc-II-like"/>
</dbReference>
<protein>
    <recommendedName>
        <fullName evidence="1">Restriction endonuclease type IV Mrr domain-containing protein</fullName>
    </recommendedName>
</protein>
<dbReference type="EMBL" id="QFQB01000046">
    <property type="protein sequence ID" value="PZQ45539.1"/>
    <property type="molecule type" value="Genomic_DNA"/>
</dbReference>
<organism evidence="2 3">
    <name type="scientific">Micavibrio aeruginosavorus</name>
    <dbReference type="NCBI Taxonomy" id="349221"/>
    <lineage>
        <taxon>Bacteria</taxon>
        <taxon>Pseudomonadati</taxon>
        <taxon>Bdellovibrionota</taxon>
        <taxon>Bdellovibrionia</taxon>
        <taxon>Bdellovibrionales</taxon>
        <taxon>Pseudobdellovibrionaceae</taxon>
        <taxon>Micavibrio</taxon>
    </lineage>
</organism>
<dbReference type="AlphaFoldDB" id="A0A2W5MZG9"/>
<dbReference type="Pfam" id="PF04471">
    <property type="entry name" value="Mrr_cat"/>
    <property type="match status" value="1"/>
</dbReference>
<dbReference type="Gene3D" id="3.40.1350.10">
    <property type="match status" value="1"/>
</dbReference>
<dbReference type="GO" id="GO:0004519">
    <property type="term" value="F:endonuclease activity"/>
    <property type="evidence" value="ECO:0007669"/>
    <property type="project" value="InterPro"/>
</dbReference>
<feature type="domain" description="Restriction endonuclease type IV Mrr" evidence="1">
    <location>
        <begin position="12"/>
        <end position="121"/>
    </location>
</feature>
<dbReference type="Proteomes" id="UP000249417">
    <property type="component" value="Unassembled WGS sequence"/>
</dbReference>
<dbReference type="InterPro" id="IPR007560">
    <property type="entry name" value="Restrct_endonuc_IV_Mrr"/>
</dbReference>
<sequence length="247" mass="28528">MENKFFDTEPQNWQELEDMIRLAFAEMGYEIGERKIKTVRGNVTVDVHAIKTSTPIPTIILCECKYWNKRVSQDTIHAFRTVCSDIGAHFGIIISQKGFLPGAEKSRISTNIHLMDFAGFQKTFLSDWRLGAMVMLAKMHDQMLPIFRAKSLMEENGLDVINIDRIKEVNPFEKYSMFFGLEGGYSSVLIESPQFPFEMNDPRGNPKKVKRIIINSYRQYIDIAKMAVKEATKNFNLPAIHFNFDRK</sequence>
<accession>A0A2W5MZG9</accession>
<evidence type="ECO:0000313" key="2">
    <source>
        <dbReference type="EMBL" id="PZQ45539.1"/>
    </source>
</evidence>
<dbReference type="SUPFAM" id="SSF52980">
    <property type="entry name" value="Restriction endonuclease-like"/>
    <property type="match status" value="1"/>
</dbReference>